<dbReference type="EMBL" id="KZ155840">
    <property type="protein sequence ID" value="OUS41630.1"/>
    <property type="molecule type" value="Genomic_DNA"/>
</dbReference>
<organism evidence="3">
    <name type="scientific">Ostreococcus tauri</name>
    <name type="common">Marine green alga</name>
    <dbReference type="NCBI Taxonomy" id="70448"/>
    <lineage>
        <taxon>Eukaryota</taxon>
        <taxon>Viridiplantae</taxon>
        <taxon>Chlorophyta</taxon>
        <taxon>Mamiellophyceae</taxon>
        <taxon>Mamiellales</taxon>
        <taxon>Bathycoccaceae</taxon>
        <taxon>Ostreococcus</taxon>
    </lineage>
</organism>
<dbReference type="InterPro" id="IPR025714">
    <property type="entry name" value="Methyltranfer_dom"/>
</dbReference>
<dbReference type="GO" id="GO:0032259">
    <property type="term" value="P:methylation"/>
    <property type="evidence" value="ECO:0007669"/>
    <property type="project" value="UniProtKB-KW"/>
</dbReference>
<sequence>MDSDDDVRQLCGLNTKESKCLVYSLGVASEQDMGFEKMIVESTQCEVHSFDCTMGEDWLREKTLITGRHYFHPICISSEDGRPSEKYLTIESIYKRLKHQTPTILKMDIEAFEHNVIHSWRASHTLPEQLNMELHCTTEPISGLYRELSLAEQTLTLIHLYRVGYRLARVGREGGGIDATLIRTRCE</sequence>
<dbReference type="Pfam" id="PF13383">
    <property type="entry name" value="Methyltransf_22"/>
    <property type="match status" value="1"/>
</dbReference>
<evidence type="ECO:0000259" key="1">
    <source>
        <dbReference type="Pfam" id="PF13383"/>
    </source>
</evidence>
<name>A0A1Y5HWY3_OSTTA</name>
<evidence type="ECO:0000313" key="3">
    <source>
        <dbReference type="EMBL" id="OUS41630.1"/>
    </source>
</evidence>
<dbReference type="InterPro" id="IPR026913">
    <property type="entry name" value="METTL24"/>
</dbReference>
<reference evidence="3" key="1">
    <citation type="submission" date="2017-04" db="EMBL/GenBank/DDBJ databases">
        <title>Population genomics of picophytoplankton unveils novel chromosome hypervariability.</title>
        <authorList>
            <consortium name="DOE Joint Genome Institute"/>
            <person name="Blanc-Mathieu R."/>
            <person name="Krasovec M."/>
            <person name="Hebrard M."/>
            <person name="Yau S."/>
            <person name="Desgranges E."/>
            <person name="Martin J."/>
            <person name="Schackwitz W."/>
            <person name="Kuo A."/>
            <person name="Salin G."/>
            <person name="Donnadieu C."/>
            <person name="Desdevises Y."/>
            <person name="Sanchez-Ferandin S."/>
            <person name="Moreau H."/>
            <person name="Rivals E."/>
            <person name="Grigoriev I.V."/>
            <person name="Grimsley N."/>
            <person name="Eyre-Walker A."/>
            <person name="Piganeau G."/>
        </authorList>
    </citation>
    <scope>NUCLEOTIDE SEQUENCE [LARGE SCALE GENOMIC DNA]</scope>
    <source>
        <strain evidence="3">RCC 1115</strain>
    </source>
</reference>
<feature type="domain" description="Methyltransferase" evidence="1">
    <location>
        <begin position="13"/>
        <end position="138"/>
    </location>
</feature>
<keyword evidence="3" id="KW-0489">Methyltransferase</keyword>
<accession>A0A1Y5HWY3</accession>
<dbReference type="AlphaFoldDB" id="A0A1Y5HWY3"/>
<protein>
    <submittedName>
        <fullName evidence="3">Methyltransferase domain-domain-containing protein</fullName>
    </submittedName>
</protein>
<dbReference type="PANTHER" id="PTHR32026">
    <property type="entry name" value="METHYLTRANSFERASE-LIKE PROTEIN 24"/>
    <property type="match status" value="1"/>
</dbReference>
<evidence type="ECO:0000313" key="2">
    <source>
        <dbReference type="EMBL" id="OUS41624.1"/>
    </source>
</evidence>
<keyword evidence="3" id="KW-0808">Transferase</keyword>
<dbReference type="EMBL" id="KZ155840">
    <property type="protein sequence ID" value="OUS41624.1"/>
    <property type="molecule type" value="Genomic_DNA"/>
</dbReference>
<dbReference type="GO" id="GO:0008168">
    <property type="term" value="F:methyltransferase activity"/>
    <property type="evidence" value="ECO:0007669"/>
    <property type="project" value="UniProtKB-KW"/>
</dbReference>
<proteinExistence type="predicted"/>
<gene>
    <name evidence="2" type="ORF">BE221DRAFT_143001</name>
    <name evidence="3" type="ORF">BE221DRAFT_143007</name>
</gene>
<dbReference type="Proteomes" id="UP000195557">
    <property type="component" value="Unassembled WGS sequence"/>
</dbReference>